<evidence type="ECO:0000256" key="7">
    <source>
        <dbReference type="SAM" id="Phobius"/>
    </source>
</evidence>
<evidence type="ECO:0000256" key="4">
    <source>
        <dbReference type="ARBA" id="ARBA00022692"/>
    </source>
</evidence>
<dbReference type="InterPro" id="IPR042094">
    <property type="entry name" value="T2SS_GspF_sf"/>
</dbReference>
<reference evidence="9 10" key="1">
    <citation type="submission" date="2020-08" db="EMBL/GenBank/DDBJ databases">
        <title>Genomic Encyclopedia of Type Strains, Phase IV (KMG-IV): sequencing the most valuable type-strain genomes for metagenomic binning, comparative biology and taxonomic classification.</title>
        <authorList>
            <person name="Goeker M."/>
        </authorList>
    </citation>
    <scope>NUCLEOTIDE SEQUENCE [LARGE SCALE GENOMIC DNA]</scope>
    <source>
        <strain evidence="9 10">DSM 103462</strain>
    </source>
</reference>
<sequence>MDSFFNFFSRKKRLISFTERLSELVSSGIPLQKSLGILGRISSGDKKLSEFCLSLQKSLAEGSKFSAAMSMSDFVKTPDWYLAYISVAEECGNLASLLLHLKKLLCHEKESREKLISALLYPGFLVLLTALSGFFSVRFFLPAFSELFSGGEKSARAIEAEALRTMLFADLFLFAGFFLLVFILGKVIRVSPCLNVLRTMDFLSENSLPTLAAVNCAFAFCERDKKLAGALLSVREQLLDGEKIALCFGKCFEKAGFKKEGLLLSENLSLCEETGKNNGFKKTANYIWTKHEGQEKAFLALVQPILLILASFYITLILKTAFLPYITNFGGLI</sequence>
<evidence type="ECO:0000256" key="1">
    <source>
        <dbReference type="ARBA" id="ARBA00004651"/>
    </source>
</evidence>
<keyword evidence="5 7" id="KW-1133">Transmembrane helix</keyword>
<dbReference type="Proteomes" id="UP000518887">
    <property type="component" value="Unassembled WGS sequence"/>
</dbReference>
<dbReference type="EMBL" id="JACHFQ010000003">
    <property type="protein sequence ID" value="MBB5225627.1"/>
    <property type="molecule type" value="Genomic_DNA"/>
</dbReference>
<gene>
    <name evidence="9" type="ORF">HNP76_000984</name>
</gene>
<keyword evidence="6 7" id="KW-0472">Membrane</keyword>
<dbReference type="AlphaFoldDB" id="A0A7W8G8D0"/>
<keyword evidence="10" id="KW-1185">Reference proteome</keyword>
<dbReference type="GO" id="GO:0005886">
    <property type="term" value="C:plasma membrane"/>
    <property type="evidence" value="ECO:0007669"/>
    <property type="project" value="UniProtKB-SubCell"/>
</dbReference>
<keyword evidence="4 7" id="KW-0812">Transmembrane</keyword>
<dbReference type="Pfam" id="PF00482">
    <property type="entry name" value="T2SSF"/>
    <property type="match status" value="1"/>
</dbReference>
<dbReference type="RefSeq" id="WP_184658100.1">
    <property type="nucleotide sequence ID" value="NZ_CP031518.1"/>
</dbReference>
<comment type="similarity">
    <text evidence="2">Belongs to the GSP F family.</text>
</comment>
<feature type="transmembrane region" description="Helical" evidence="7">
    <location>
        <begin position="166"/>
        <end position="188"/>
    </location>
</feature>
<feature type="domain" description="Type II secretion system protein GspF" evidence="8">
    <location>
        <begin position="17"/>
        <end position="142"/>
    </location>
</feature>
<evidence type="ECO:0000256" key="2">
    <source>
        <dbReference type="ARBA" id="ARBA00005745"/>
    </source>
</evidence>
<comment type="caution">
    <text evidence="9">The sequence shown here is derived from an EMBL/GenBank/DDBJ whole genome shotgun (WGS) entry which is preliminary data.</text>
</comment>
<organism evidence="9 10">
    <name type="scientific">Treponema ruminis</name>
    <dbReference type="NCBI Taxonomy" id="744515"/>
    <lineage>
        <taxon>Bacteria</taxon>
        <taxon>Pseudomonadati</taxon>
        <taxon>Spirochaetota</taxon>
        <taxon>Spirochaetia</taxon>
        <taxon>Spirochaetales</taxon>
        <taxon>Treponemataceae</taxon>
        <taxon>Treponema</taxon>
    </lineage>
</organism>
<evidence type="ECO:0000256" key="5">
    <source>
        <dbReference type="ARBA" id="ARBA00022989"/>
    </source>
</evidence>
<name>A0A7W8G8D0_9SPIR</name>
<dbReference type="PANTHER" id="PTHR30012">
    <property type="entry name" value="GENERAL SECRETION PATHWAY PROTEIN"/>
    <property type="match status" value="1"/>
</dbReference>
<feature type="transmembrane region" description="Helical" evidence="7">
    <location>
        <begin position="119"/>
        <end position="141"/>
    </location>
</feature>
<feature type="transmembrane region" description="Helical" evidence="7">
    <location>
        <begin position="297"/>
        <end position="318"/>
    </location>
</feature>
<evidence type="ECO:0000256" key="6">
    <source>
        <dbReference type="ARBA" id="ARBA00023136"/>
    </source>
</evidence>
<dbReference type="PANTHER" id="PTHR30012:SF0">
    <property type="entry name" value="TYPE II SECRETION SYSTEM PROTEIN F-RELATED"/>
    <property type="match status" value="1"/>
</dbReference>
<accession>A0A7W8G8D0</accession>
<evidence type="ECO:0000256" key="3">
    <source>
        <dbReference type="ARBA" id="ARBA00022475"/>
    </source>
</evidence>
<evidence type="ECO:0000313" key="9">
    <source>
        <dbReference type="EMBL" id="MBB5225627.1"/>
    </source>
</evidence>
<keyword evidence="3" id="KW-1003">Cell membrane</keyword>
<dbReference type="InterPro" id="IPR018076">
    <property type="entry name" value="T2SS_GspF_dom"/>
</dbReference>
<evidence type="ECO:0000259" key="8">
    <source>
        <dbReference type="Pfam" id="PF00482"/>
    </source>
</evidence>
<protein>
    <submittedName>
        <fullName evidence="9">Type II secretory pathway component PulF</fullName>
    </submittedName>
</protein>
<comment type="subcellular location">
    <subcellularLocation>
        <location evidence="1">Cell membrane</location>
        <topology evidence="1">Multi-pass membrane protein</topology>
    </subcellularLocation>
</comment>
<proteinExistence type="inferred from homology"/>
<evidence type="ECO:0000313" key="10">
    <source>
        <dbReference type="Proteomes" id="UP000518887"/>
    </source>
</evidence>
<dbReference type="Gene3D" id="1.20.81.30">
    <property type="entry name" value="Type II secretion system (T2SS), domain F"/>
    <property type="match status" value="1"/>
</dbReference>
<dbReference type="InterPro" id="IPR003004">
    <property type="entry name" value="GspF/PilC"/>
</dbReference>